<accession>A0A0C9XIU9</accession>
<dbReference type="Proteomes" id="UP000054477">
    <property type="component" value="Unassembled WGS sequence"/>
</dbReference>
<feature type="non-terminal residue" evidence="1">
    <location>
        <position position="140"/>
    </location>
</feature>
<dbReference type="InterPro" id="IPR036691">
    <property type="entry name" value="Endo/exonu/phosph_ase_sf"/>
</dbReference>
<evidence type="ECO:0000313" key="1">
    <source>
        <dbReference type="EMBL" id="KIK04951.1"/>
    </source>
</evidence>
<evidence type="ECO:0000313" key="2">
    <source>
        <dbReference type="Proteomes" id="UP000054477"/>
    </source>
</evidence>
<sequence>MSRTVSAYVPPSATSSFTIYGLNANGMVQPVKVSHFNTVIGARRPHIFVVNETKTKSKLSGSLPFSDYDIYEEPGECAEGHHIFKWGVIVGVRKDIQVAQRLEITQRALKGRVIALDIILTTPDGRCFRHRFIGAYAPWN</sequence>
<name>A0A0C9XIU9_9AGAR</name>
<dbReference type="OrthoDB" id="3059994at2759"/>
<reference evidence="2" key="2">
    <citation type="submission" date="2015-01" db="EMBL/GenBank/DDBJ databases">
        <title>Evolutionary Origins and Diversification of the Mycorrhizal Mutualists.</title>
        <authorList>
            <consortium name="DOE Joint Genome Institute"/>
            <consortium name="Mycorrhizal Genomics Consortium"/>
            <person name="Kohler A."/>
            <person name="Kuo A."/>
            <person name="Nagy L.G."/>
            <person name="Floudas D."/>
            <person name="Copeland A."/>
            <person name="Barry K.W."/>
            <person name="Cichocki N."/>
            <person name="Veneault-Fourrey C."/>
            <person name="LaButti K."/>
            <person name="Lindquist E.A."/>
            <person name="Lipzen A."/>
            <person name="Lundell T."/>
            <person name="Morin E."/>
            <person name="Murat C."/>
            <person name="Riley R."/>
            <person name="Ohm R."/>
            <person name="Sun H."/>
            <person name="Tunlid A."/>
            <person name="Henrissat B."/>
            <person name="Grigoriev I.V."/>
            <person name="Hibbett D.S."/>
            <person name="Martin F."/>
        </authorList>
    </citation>
    <scope>NUCLEOTIDE SEQUENCE [LARGE SCALE GENOMIC DNA]</scope>
    <source>
        <strain evidence="2">LaAM-08-1</strain>
    </source>
</reference>
<keyword evidence="2" id="KW-1185">Reference proteome</keyword>
<proteinExistence type="predicted"/>
<organism evidence="1 2">
    <name type="scientific">Laccaria amethystina LaAM-08-1</name>
    <dbReference type="NCBI Taxonomy" id="1095629"/>
    <lineage>
        <taxon>Eukaryota</taxon>
        <taxon>Fungi</taxon>
        <taxon>Dikarya</taxon>
        <taxon>Basidiomycota</taxon>
        <taxon>Agaricomycotina</taxon>
        <taxon>Agaricomycetes</taxon>
        <taxon>Agaricomycetidae</taxon>
        <taxon>Agaricales</taxon>
        <taxon>Agaricineae</taxon>
        <taxon>Hydnangiaceae</taxon>
        <taxon>Laccaria</taxon>
    </lineage>
</organism>
<dbReference type="Gene3D" id="3.60.10.10">
    <property type="entry name" value="Endonuclease/exonuclease/phosphatase"/>
    <property type="match status" value="1"/>
</dbReference>
<dbReference type="AlphaFoldDB" id="A0A0C9XIU9"/>
<reference evidence="1 2" key="1">
    <citation type="submission" date="2014-04" db="EMBL/GenBank/DDBJ databases">
        <authorList>
            <consortium name="DOE Joint Genome Institute"/>
            <person name="Kuo A."/>
            <person name="Kohler A."/>
            <person name="Nagy L.G."/>
            <person name="Floudas D."/>
            <person name="Copeland A."/>
            <person name="Barry K.W."/>
            <person name="Cichocki N."/>
            <person name="Veneault-Fourrey C."/>
            <person name="LaButti K."/>
            <person name="Lindquist E.A."/>
            <person name="Lipzen A."/>
            <person name="Lundell T."/>
            <person name="Morin E."/>
            <person name="Murat C."/>
            <person name="Sun H."/>
            <person name="Tunlid A."/>
            <person name="Henrissat B."/>
            <person name="Grigoriev I.V."/>
            <person name="Hibbett D.S."/>
            <person name="Martin F."/>
            <person name="Nordberg H.P."/>
            <person name="Cantor M.N."/>
            <person name="Hua S.X."/>
        </authorList>
    </citation>
    <scope>NUCLEOTIDE SEQUENCE [LARGE SCALE GENOMIC DNA]</scope>
    <source>
        <strain evidence="1 2">LaAM-08-1</strain>
    </source>
</reference>
<gene>
    <name evidence="1" type="ORF">K443DRAFT_35575</name>
</gene>
<dbReference type="EMBL" id="KN838564">
    <property type="protein sequence ID" value="KIK04951.1"/>
    <property type="molecule type" value="Genomic_DNA"/>
</dbReference>
<protein>
    <submittedName>
        <fullName evidence="1">Uncharacterized protein</fullName>
    </submittedName>
</protein>
<dbReference type="HOGENOM" id="CLU_1839894_0_0_1"/>